<proteinExistence type="inferred from homology"/>
<protein>
    <submittedName>
        <fullName evidence="7">Activator-dependent family glycosyltransferase</fullName>
    </submittedName>
</protein>
<evidence type="ECO:0000313" key="7">
    <source>
        <dbReference type="EMBL" id="MEE2041637.1"/>
    </source>
</evidence>
<accession>A0ABU7KJ63</accession>
<keyword evidence="2" id="KW-0328">Glycosyltransferase</keyword>
<dbReference type="InterPro" id="IPR010610">
    <property type="entry name" value="EryCIII-like_C"/>
</dbReference>
<keyword evidence="4" id="KW-0045">Antibiotic biosynthesis</keyword>
<dbReference type="CDD" id="cd03784">
    <property type="entry name" value="GT1_Gtf-like"/>
    <property type="match status" value="1"/>
</dbReference>
<dbReference type="Pfam" id="PF21036">
    <property type="entry name" value="EryCIII-like_N"/>
    <property type="match status" value="1"/>
</dbReference>
<name>A0ABU7KJ63_9ACTN</name>
<dbReference type="InterPro" id="IPR048284">
    <property type="entry name" value="EryCIII-like_N"/>
</dbReference>
<dbReference type="SUPFAM" id="SSF53756">
    <property type="entry name" value="UDP-Glycosyltransferase/glycogen phosphorylase"/>
    <property type="match status" value="1"/>
</dbReference>
<dbReference type="Pfam" id="PF06722">
    <property type="entry name" value="EryCIII-like_C"/>
    <property type="match status" value="1"/>
</dbReference>
<sequence length="429" mass="46135">MRILFATFSEKAHFIGMVPLAWALRAAGHEVRVASQPELAPTVAATGLPFVRVGTDHLLPQVISWVGRMGEDMRPDFDMMGVAAAEPPSWEELRAGYRDVLIPLWWKVVNDPMLDDLVSFCREWKPDLVVWEPLTFAGAIAAQACGAAHMRFLWSLDLFAAMRVQYLERMGERPEAERDDPVRAWLENRAARYGVGFSEDLVRGRATLDPVPASLGVPVPTGTRRLPLRYVPYNGRAVVPDWLRTPPTRPRIALSLGITATRRLGGHTVDVGTLLDGLADLDVEVVATLSAPEQAKLGAVPPNTRLVEYVPLHALAPTCDAMITHGGAGTVLSGLAHGVPQAAVPHHMYDEPLLASLVAAQGAGVVVDPGRVSPDTVRESVLRLLGDPAHARAAGLLREEMAAMPSPADVARELAGAAGEGAGPDLIRS</sequence>
<comment type="similarity">
    <text evidence="1">Belongs to the glycosyltransferase 28 family.</text>
</comment>
<dbReference type="InterPro" id="IPR030953">
    <property type="entry name" value="Glycosyl_450act"/>
</dbReference>
<feature type="domain" description="Erythromycin biosynthesis protein CIII-like N-terminal" evidence="6">
    <location>
        <begin position="22"/>
        <end position="257"/>
    </location>
</feature>
<comment type="caution">
    <text evidence="7">The sequence shown here is derived from an EMBL/GenBank/DDBJ whole genome shotgun (WGS) entry which is preliminary data.</text>
</comment>
<feature type="domain" description="Erythromycin biosynthesis protein CIII-like C-terminal" evidence="5">
    <location>
        <begin position="274"/>
        <end position="414"/>
    </location>
</feature>
<reference evidence="7 8" key="1">
    <citation type="submission" date="2023-08" db="EMBL/GenBank/DDBJ databases">
        <authorList>
            <person name="Girao M."/>
            <person name="Carvalho M.F."/>
        </authorList>
    </citation>
    <scope>NUCLEOTIDE SEQUENCE [LARGE SCALE GENOMIC DNA]</scope>
    <source>
        <strain evidence="7 8">CT-R113</strain>
    </source>
</reference>
<dbReference type="EMBL" id="JAUZMY010000057">
    <property type="protein sequence ID" value="MEE2041637.1"/>
    <property type="molecule type" value="Genomic_DNA"/>
</dbReference>
<evidence type="ECO:0000256" key="1">
    <source>
        <dbReference type="ARBA" id="ARBA00006962"/>
    </source>
</evidence>
<evidence type="ECO:0000256" key="3">
    <source>
        <dbReference type="ARBA" id="ARBA00022679"/>
    </source>
</evidence>
<dbReference type="RefSeq" id="WP_330095393.1">
    <property type="nucleotide sequence ID" value="NZ_JAUZMY010000057.1"/>
</dbReference>
<gene>
    <name evidence="7" type="ORF">Q8791_30890</name>
</gene>
<dbReference type="Gene3D" id="3.40.50.2000">
    <property type="entry name" value="Glycogen Phosphorylase B"/>
    <property type="match status" value="2"/>
</dbReference>
<keyword evidence="8" id="KW-1185">Reference proteome</keyword>
<dbReference type="InterPro" id="IPR002213">
    <property type="entry name" value="UDP_glucos_trans"/>
</dbReference>
<evidence type="ECO:0000256" key="4">
    <source>
        <dbReference type="ARBA" id="ARBA00023194"/>
    </source>
</evidence>
<evidence type="ECO:0000259" key="5">
    <source>
        <dbReference type="Pfam" id="PF06722"/>
    </source>
</evidence>
<evidence type="ECO:0000259" key="6">
    <source>
        <dbReference type="Pfam" id="PF21036"/>
    </source>
</evidence>
<organism evidence="7 8">
    <name type="scientific">Nocardiopsis codii</name>
    <dbReference type="NCBI Taxonomy" id="3065942"/>
    <lineage>
        <taxon>Bacteria</taxon>
        <taxon>Bacillati</taxon>
        <taxon>Actinomycetota</taxon>
        <taxon>Actinomycetes</taxon>
        <taxon>Streptosporangiales</taxon>
        <taxon>Nocardiopsidaceae</taxon>
        <taxon>Nocardiopsis</taxon>
    </lineage>
</organism>
<evidence type="ECO:0000256" key="2">
    <source>
        <dbReference type="ARBA" id="ARBA00022676"/>
    </source>
</evidence>
<evidence type="ECO:0000313" key="8">
    <source>
        <dbReference type="Proteomes" id="UP001356095"/>
    </source>
</evidence>
<dbReference type="Proteomes" id="UP001356095">
    <property type="component" value="Unassembled WGS sequence"/>
</dbReference>
<keyword evidence="3" id="KW-0808">Transferase</keyword>
<dbReference type="PANTHER" id="PTHR48050">
    <property type="entry name" value="STEROL 3-BETA-GLUCOSYLTRANSFERASE"/>
    <property type="match status" value="1"/>
</dbReference>
<dbReference type="InterPro" id="IPR050426">
    <property type="entry name" value="Glycosyltransferase_28"/>
</dbReference>
<dbReference type="PANTHER" id="PTHR48050:SF13">
    <property type="entry name" value="STEROL 3-BETA-GLUCOSYLTRANSFERASE UGT80A2"/>
    <property type="match status" value="1"/>
</dbReference>
<dbReference type="NCBIfam" id="TIGR04516">
    <property type="entry name" value="glycosyl_450act"/>
    <property type="match status" value="1"/>
</dbReference>